<proteinExistence type="predicted"/>
<sequence>MIEGVDGETFTIAFVPVGALGTAADSNAADGWESAPVPAAFVAVTRNECSTPLASPEISQMVPVVVQERSGEVVERTRYPVIAEPLAGAGFQDTIIEPVWFAEFREPKRATTSVGAPGAP</sequence>
<organism evidence="1">
    <name type="scientific">freshwater metagenome</name>
    <dbReference type="NCBI Taxonomy" id="449393"/>
    <lineage>
        <taxon>unclassified sequences</taxon>
        <taxon>metagenomes</taxon>
        <taxon>ecological metagenomes</taxon>
    </lineage>
</organism>
<dbReference type="EMBL" id="CAEMXZ010000043">
    <property type="protein sequence ID" value="CAB4323421.1"/>
    <property type="molecule type" value="Genomic_DNA"/>
</dbReference>
<accession>A0A6J5YG68</accession>
<name>A0A6J5YG68_9ZZZZ</name>
<protein>
    <submittedName>
        <fullName evidence="1">Unannotated protein</fullName>
    </submittedName>
</protein>
<gene>
    <name evidence="1" type="ORF">UFOPK1392_01176</name>
</gene>
<dbReference type="AlphaFoldDB" id="A0A6J5YG68"/>
<reference evidence="1" key="1">
    <citation type="submission" date="2020-05" db="EMBL/GenBank/DDBJ databases">
        <authorList>
            <person name="Chiriac C."/>
            <person name="Salcher M."/>
            <person name="Ghai R."/>
            <person name="Kavagutti S V."/>
        </authorList>
    </citation>
    <scope>NUCLEOTIDE SEQUENCE</scope>
</reference>
<evidence type="ECO:0000313" key="1">
    <source>
        <dbReference type="EMBL" id="CAB4323421.1"/>
    </source>
</evidence>